<feature type="region of interest" description="Disordered" evidence="1">
    <location>
        <begin position="71"/>
        <end position="103"/>
    </location>
</feature>
<evidence type="ECO:0000313" key="2">
    <source>
        <dbReference type="EMBL" id="OQR79640.1"/>
    </source>
</evidence>
<dbReference type="EMBL" id="MNPL01000863">
    <property type="protein sequence ID" value="OQR79640.1"/>
    <property type="molecule type" value="Genomic_DNA"/>
</dbReference>
<proteinExistence type="predicted"/>
<feature type="region of interest" description="Disordered" evidence="1">
    <location>
        <begin position="119"/>
        <end position="267"/>
    </location>
</feature>
<evidence type="ECO:0000313" key="3">
    <source>
        <dbReference type="Proteomes" id="UP000192247"/>
    </source>
</evidence>
<accession>A0A1V9Y1Q1</accession>
<evidence type="ECO:0000256" key="1">
    <source>
        <dbReference type="SAM" id="MobiDB-lite"/>
    </source>
</evidence>
<feature type="compositionally biased region" description="Basic and acidic residues" evidence="1">
    <location>
        <begin position="235"/>
        <end position="251"/>
    </location>
</feature>
<keyword evidence="3" id="KW-1185">Reference proteome</keyword>
<dbReference type="Proteomes" id="UP000192247">
    <property type="component" value="Unassembled WGS sequence"/>
</dbReference>
<comment type="caution">
    <text evidence="2">The sequence shown here is derived from an EMBL/GenBank/DDBJ whole genome shotgun (WGS) entry which is preliminary data.</text>
</comment>
<feature type="non-terminal residue" evidence="2">
    <location>
        <position position="267"/>
    </location>
</feature>
<organism evidence="2 3">
    <name type="scientific">Tropilaelaps mercedesae</name>
    <dbReference type="NCBI Taxonomy" id="418985"/>
    <lineage>
        <taxon>Eukaryota</taxon>
        <taxon>Metazoa</taxon>
        <taxon>Ecdysozoa</taxon>
        <taxon>Arthropoda</taxon>
        <taxon>Chelicerata</taxon>
        <taxon>Arachnida</taxon>
        <taxon>Acari</taxon>
        <taxon>Parasitiformes</taxon>
        <taxon>Mesostigmata</taxon>
        <taxon>Gamasina</taxon>
        <taxon>Dermanyssoidea</taxon>
        <taxon>Laelapidae</taxon>
        <taxon>Tropilaelaps</taxon>
    </lineage>
</organism>
<dbReference type="AlphaFoldDB" id="A0A1V9Y1Q1"/>
<dbReference type="InParanoid" id="A0A1V9Y1Q1"/>
<feature type="compositionally biased region" description="Polar residues" evidence="1">
    <location>
        <begin position="187"/>
        <end position="201"/>
    </location>
</feature>
<feature type="compositionally biased region" description="Basic and acidic residues" evidence="1">
    <location>
        <begin position="155"/>
        <end position="186"/>
    </location>
</feature>
<gene>
    <name evidence="2" type="ORF">BIW11_05589</name>
</gene>
<protein>
    <submittedName>
        <fullName evidence="2">Testis-expressed sequence 2 protein-like</fullName>
    </submittedName>
</protein>
<sequence length="267" mass="28327">MFKGKANVGTGTGGQGGASKSLLLETSFHFHSGKDDIEGIVGGFVSSSSPSSLTSLSPLALLCGSDSLVEQPMLLPDTSNGEPSAAHNQSNKPESRAGFRENSPQSILDVSLSQNTECGVSGTGLNGKSEVGSAETQDKDCLTPPPPPSTPQHNTVKDLVSRFRKQAAKDHKNKENQWLNEKDKQESLVNQNAEMAKNNHSNTKEAMNKDIGVSDPAKDNGRDRDSRSPSPGSEPRSETSKGSNKDIKDRSSNASTQESRDASWFGG</sequence>
<feature type="compositionally biased region" description="Basic and acidic residues" evidence="1">
    <location>
        <begin position="216"/>
        <end position="227"/>
    </location>
</feature>
<name>A0A1V9Y1Q1_9ACAR</name>
<reference evidence="2 3" key="1">
    <citation type="journal article" date="2017" name="Gigascience">
        <title>Draft genome of the honey bee ectoparasitic mite, Tropilaelaps mercedesae, is shaped by the parasitic life history.</title>
        <authorList>
            <person name="Dong X."/>
            <person name="Armstrong S.D."/>
            <person name="Xia D."/>
            <person name="Makepeace B.L."/>
            <person name="Darby A.C."/>
            <person name="Kadowaki T."/>
        </authorList>
    </citation>
    <scope>NUCLEOTIDE SEQUENCE [LARGE SCALE GENOMIC DNA]</scope>
    <source>
        <strain evidence="2">Wuxi-XJTLU</strain>
    </source>
</reference>
<feature type="compositionally biased region" description="Polar residues" evidence="1">
    <location>
        <begin position="77"/>
        <end position="92"/>
    </location>
</feature>